<dbReference type="AlphaFoldDB" id="A0A133KAK0"/>
<reference evidence="3" key="1">
    <citation type="submission" date="2016-01" db="EMBL/GenBank/DDBJ databases">
        <authorList>
            <person name="Mitreva M."/>
            <person name="Pepin K.H."/>
            <person name="Mihindukulasuriya K.A."/>
            <person name="Fulton R."/>
            <person name="Fronick C."/>
            <person name="O'Laughlin M."/>
            <person name="Miner T."/>
            <person name="Herter B."/>
            <person name="Rosa B.A."/>
            <person name="Cordes M."/>
            <person name="Tomlinson C."/>
            <person name="Wollam A."/>
            <person name="Palsikar V.B."/>
            <person name="Mardis E.R."/>
            <person name="Wilson R.K."/>
        </authorList>
    </citation>
    <scope>NUCLEOTIDE SEQUENCE [LARGE SCALE GENOMIC DNA]</scope>
    <source>
        <strain evidence="3">GED7749B</strain>
    </source>
</reference>
<feature type="transmembrane region" description="Helical" evidence="1">
    <location>
        <begin position="12"/>
        <end position="29"/>
    </location>
</feature>
<sequence>MPSNYKRKPINIWLCIATVIVINIFVAIFEHPFPIWSLVGDVIAIFGVWEYNTDLKKQEDDDEVVEDERTMKIEKNTTEYFFFGL</sequence>
<accession>A0A133KAK0</accession>
<dbReference type="RefSeq" id="WP_014096285.1">
    <property type="nucleotide sequence ID" value="NZ_KQ955932.1"/>
</dbReference>
<evidence type="ECO:0000313" key="2">
    <source>
        <dbReference type="EMBL" id="KWZ76505.1"/>
    </source>
</evidence>
<organism evidence="2 3">
    <name type="scientific">Heyndrickxia coagulans</name>
    <name type="common">Weizmannia coagulans</name>
    <dbReference type="NCBI Taxonomy" id="1398"/>
    <lineage>
        <taxon>Bacteria</taxon>
        <taxon>Bacillati</taxon>
        <taxon>Bacillota</taxon>
        <taxon>Bacilli</taxon>
        <taxon>Bacillales</taxon>
        <taxon>Bacillaceae</taxon>
        <taxon>Heyndrickxia</taxon>
    </lineage>
</organism>
<name>A0A133KAK0_HEYCO</name>
<keyword evidence="1" id="KW-0812">Transmembrane</keyword>
<dbReference type="EMBL" id="LRPN01000197">
    <property type="protein sequence ID" value="KWZ76505.1"/>
    <property type="molecule type" value="Genomic_DNA"/>
</dbReference>
<protein>
    <submittedName>
        <fullName evidence="2">Uncharacterized protein</fullName>
    </submittedName>
</protein>
<comment type="caution">
    <text evidence="2">The sequence shown here is derived from an EMBL/GenBank/DDBJ whole genome shotgun (WGS) entry which is preliminary data.</text>
</comment>
<evidence type="ECO:0000313" key="3">
    <source>
        <dbReference type="Proteomes" id="UP000070376"/>
    </source>
</evidence>
<keyword evidence="1" id="KW-0472">Membrane</keyword>
<evidence type="ECO:0000256" key="1">
    <source>
        <dbReference type="SAM" id="Phobius"/>
    </source>
</evidence>
<dbReference type="Proteomes" id="UP000070376">
    <property type="component" value="Unassembled WGS sequence"/>
</dbReference>
<gene>
    <name evidence="2" type="ORF">HMPREF3213_03755</name>
</gene>
<proteinExistence type="predicted"/>
<dbReference type="PATRIC" id="fig|1398.22.peg.3757"/>
<keyword evidence="1" id="KW-1133">Transmembrane helix</keyword>